<name>A0A1J5RXF1_9ZZZZ</name>
<evidence type="ECO:0000313" key="2">
    <source>
        <dbReference type="EMBL" id="OIR00817.1"/>
    </source>
</evidence>
<gene>
    <name evidence="2" type="ORF">GALL_171540</name>
</gene>
<evidence type="ECO:0000256" key="1">
    <source>
        <dbReference type="SAM" id="MobiDB-lite"/>
    </source>
</evidence>
<feature type="region of interest" description="Disordered" evidence="1">
    <location>
        <begin position="23"/>
        <end position="51"/>
    </location>
</feature>
<accession>A0A1J5RXF1</accession>
<reference evidence="2" key="1">
    <citation type="submission" date="2016-10" db="EMBL/GenBank/DDBJ databases">
        <title>Sequence of Gallionella enrichment culture.</title>
        <authorList>
            <person name="Poehlein A."/>
            <person name="Muehling M."/>
            <person name="Daniel R."/>
        </authorList>
    </citation>
    <scope>NUCLEOTIDE SEQUENCE</scope>
</reference>
<comment type="caution">
    <text evidence="2">The sequence shown here is derived from an EMBL/GenBank/DDBJ whole genome shotgun (WGS) entry which is preliminary data.</text>
</comment>
<sequence length="106" mass="11383">MPKLLSVLAVGVGLAVAAPALAQTMSGPNGPNGSMPGMSGQMGPGMGRMPFPERRQRLLERLGREVAILQQEQACVQGAANPPALRNCREQARAQMMALHQQWRRP</sequence>
<feature type="compositionally biased region" description="Low complexity" evidence="1">
    <location>
        <begin position="23"/>
        <end position="39"/>
    </location>
</feature>
<organism evidence="2">
    <name type="scientific">mine drainage metagenome</name>
    <dbReference type="NCBI Taxonomy" id="410659"/>
    <lineage>
        <taxon>unclassified sequences</taxon>
        <taxon>metagenomes</taxon>
        <taxon>ecological metagenomes</taxon>
    </lineage>
</organism>
<dbReference type="AlphaFoldDB" id="A0A1J5RXF1"/>
<dbReference type="EMBL" id="MLJW01000091">
    <property type="protein sequence ID" value="OIR00817.1"/>
    <property type="molecule type" value="Genomic_DNA"/>
</dbReference>
<protein>
    <submittedName>
        <fullName evidence="2">Uncharacterized protein</fullName>
    </submittedName>
</protein>
<proteinExistence type="predicted"/>